<name>A0A6J4SS75_9SPHN</name>
<feature type="domain" description="Lipid/polyisoprenoid-binding YceI-like" evidence="1">
    <location>
        <begin position="1"/>
        <end position="101"/>
    </location>
</feature>
<dbReference type="AlphaFoldDB" id="A0A6J4SS75"/>
<dbReference type="InterPro" id="IPR036761">
    <property type="entry name" value="TTHA0802/YceI-like_sf"/>
</dbReference>
<proteinExistence type="predicted"/>
<protein>
    <submittedName>
        <fullName evidence="2">Protein yceI</fullName>
    </submittedName>
</protein>
<dbReference type="EMBL" id="CADCVW010000064">
    <property type="protein sequence ID" value="CAA9503833.1"/>
    <property type="molecule type" value="Genomic_DNA"/>
</dbReference>
<dbReference type="PANTHER" id="PTHR34406">
    <property type="entry name" value="PROTEIN YCEI"/>
    <property type="match status" value="1"/>
</dbReference>
<organism evidence="2">
    <name type="scientific">uncultured Sphingomonadaceae bacterium</name>
    <dbReference type="NCBI Taxonomy" id="169976"/>
    <lineage>
        <taxon>Bacteria</taxon>
        <taxon>Pseudomonadati</taxon>
        <taxon>Pseudomonadota</taxon>
        <taxon>Alphaproteobacteria</taxon>
        <taxon>Sphingomonadales</taxon>
        <taxon>Sphingomonadaceae</taxon>
        <taxon>environmental samples</taxon>
    </lineage>
</organism>
<sequence length="111" mass="11971">MGKHLRNADFFDVERFPAARFVSTRIEPRGQEATVTGNLTLRGVTKSVTLRARFVGAGAMMGKDTVGFRAEGRIKRSDFGISYGLPLVSDKVLLTINAAFDKPAAGTAPAR</sequence>
<dbReference type="PANTHER" id="PTHR34406:SF1">
    <property type="entry name" value="PROTEIN YCEI"/>
    <property type="match status" value="1"/>
</dbReference>
<accession>A0A6J4SS75</accession>
<dbReference type="InterPro" id="IPR007372">
    <property type="entry name" value="Lipid/polyisoprenoid-bd_YceI"/>
</dbReference>
<evidence type="ECO:0000259" key="1">
    <source>
        <dbReference type="SMART" id="SM00867"/>
    </source>
</evidence>
<dbReference type="Pfam" id="PF04264">
    <property type="entry name" value="YceI"/>
    <property type="match status" value="1"/>
</dbReference>
<evidence type="ECO:0000313" key="2">
    <source>
        <dbReference type="EMBL" id="CAA9503833.1"/>
    </source>
</evidence>
<dbReference type="SMART" id="SM00867">
    <property type="entry name" value="YceI"/>
    <property type="match status" value="1"/>
</dbReference>
<reference evidence="2" key="1">
    <citation type="submission" date="2020-02" db="EMBL/GenBank/DDBJ databases">
        <authorList>
            <person name="Meier V. D."/>
        </authorList>
    </citation>
    <scope>NUCLEOTIDE SEQUENCE</scope>
    <source>
        <strain evidence="2">AVDCRST_MAG39</strain>
    </source>
</reference>
<dbReference type="Gene3D" id="2.40.128.110">
    <property type="entry name" value="Lipid/polyisoprenoid-binding, YceI-like"/>
    <property type="match status" value="1"/>
</dbReference>
<gene>
    <name evidence="2" type="ORF">AVDCRST_MAG39-1531</name>
</gene>
<dbReference type="SUPFAM" id="SSF101874">
    <property type="entry name" value="YceI-like"/>
    <property type="match status" value="1"/>
</dbReference>